<dbReference type="AlphaFoldDB" id="A0A8S0ZAB4"/>
<protein>
    <submittedName>
        <fullName evidence="1">Uncharacterized protein</fullName>
    </submittedName>
</protein>
<dbReference type="Proteomes" id="UP000494256">
    <property type="component" value="Unassembled WGS sequence"/>
</dbReference>
<comment type="caution">
    <text evidence="1">The sequence shown here is derived from an EMBL/GenBank/DDBJ whole genome shotgun (WGS) entry which is preliminary data.</text>
</comment>
<dbReference type="OrthoDB" id="414540at2759"/>
<dbReference type="EMBL" id="CADEBD010000286">
    <property type="protein sequence ID" value="CAB3229790.1"/>
    <property type="molecule type" value="Genomic_DNA"/>
</dbReference>
<evidence type="ECO:0000313" key="1">
    <source>
        <dbReference type="EMBL" id="CAB3229790.1"/>
    </source>
</evidence>
<reference evidence="1 2" key="1">
    <citation type="submission" date="2020-04" db="EMBL/GenBank/DDBJ databases">
        <authorList>
            <person name="Wallbank WR R."/>
            <person name="Pardo Diaz C."/>
            <person name="Kozak K."/>
            <person name="Martin S."/>
            <person name="Jiggins C."/>
            <person name="Moest M."/>
            <person name="Warren A I."/>
            <person name="Byers J.R.P. K."/>
            <person name="Montejo-Kovacevich G."/>
            <person name="Yen C E."/>
        </authorList>
    </citation>
    <scope>NUCLEOTIDE SEQUENCE [LARGE SCALE GENOMIC DNA]</scope>
</reference>
<name>A0A8S0ZAB4_ARCPL</name>
<evidence type="ECO:0000313" key="2">
    <source>
        <dbReference type="Proteomes" id="UP000494256"/>
    </source>
</evidence>
<proteinExistence type="predicted"/>
<gene>
    <name evidence="1" type="ORF">APLA_LOCUS4327</name>
</gene>
<accession>A0A8S0ZAB4</accession>
<organism evidence="1 2">
    <name type="scientific">Arctia plantaginis</name>
    <name type="common">Wood tiger moth</name>
    <name type="synonym">Phalaena plantaginis</name>
    <dbReference type="NCBI Taxonomy" id="874455"/>
    <lineage>
        <taxon>Eukaryota</taxon>
        <taxon>Metazoa</taxon>
        <taxon>Ecdysozoa</taxon>
        <taxon>Arthropoda</taxon>
        <taxon>Hexapoda</taxon>
        <taxon>Insecta</taxon>
        <taxon>Pterygota</taxon>
        <taxon>Neoptera</taxon>
        <taxon>Endopterygota</taxon>
        <taxon>Lepidoptera</taxon>
        <taxon>Glossata</taxon>
        <taxon>Ditrysia</taxon>
        <taxon>Noctuoidea</taxon>
        <taxon>Erebidae</taxon>
        <taxon>Arctiinae</taxon>
        <taxon>Arctia</taxon>
    </lineage>
</organism>
<sequence>MLLDLHEMKYCYPGGVVSSYSSLIQSSRSLMRAFRRTLGDARHHASRPLLNSRRAARRGLIATPSLPPTTHPHSPQLAAYLTRKPKEQIYFISPLDSFSVLSES</sequence>